<comment type="caution">
    <text evidence="2">The sequence shown here is derived from an EMBL/GenBank/DDBJ whole genome shotgun (WGS) entry which is preliminary data.</text>
</comment>
<keyword evidence="3" id="KW-1185">Reference proteome</keyword>
<evidence type="ECO:0000313" key="2">
    <source>
        <dbReference type="EMBL" id="KAF7342727.1"/>
    </source>
</evidence>
<evidence type="ECO:0000256" key="1">
    <source>
        <dbReference type="SAM" id="MobiDB-lite"/>
    </source>
</evidence>
<reference evidence="2" key="1">
    <citation type="submission" date="2020-05" db="EMBL/GenBank/DDBJ databases">
        <title>Mycena genomes resolve the evolution of fungal bioluminescence.</title>
        <authorList>
            <person name="Tsai I.J."/>
        </authorList>
    </citation>
    <scope>NUCLEOTIDE SEQUENCE</scope>
    <source>
        <strain evidence="2">160909Yilan</strain>
    </source>
</reference>
<organism evidence="2 3">
    <name type="scientific">Mycena sanguinolenta</name>
    <dbReference type="NCBI Taxonomy" id="230812"/>
    <lineage>
        <taxon>Eukaryota</taxon>
        <taxon>Fungi</taxon>
        <taxon>Dikarya</taxon>
        <taxon>Basidiomycota</taxon>
        <taxon>Agaricomycotina</taxon>
        <taxon>Agaricomycetes</taxon>
        <taxon>Agaricomycetidae</taxon>
        <taxon>Agaricales</taxon>
        <taxon>Marasmiineae</taxon>
        <taxon>Mycenaceae</taxon>
        <taxon>Mycena</taxon>
    </lineage>
</organism>
<proteinExistence type="predicted"/>
<dbReference type="AlphaFoldDB" id="A0A8H6XLN6"/>
<evidence type="ECO:0000313" key="3">
    <source>
        <dbReference type="Proteomes" id="UP000623467"/>
    </source>
</evidence>
<name>A0A8H6XLN6_9AGAR</name>
<accession>A0A8H6XLN6</accession>
<dbReference type="Proteomes" id="UP000623467">
    <property type="component" value="Unassembled WGS sequence"/>
</dbReference>
<feature type="region of interest" description="Disordered" evidence="1">
    <location>
        <begin position="1"/>
        <end position="29"/>
    </location>
</feature>
<dbReference type="EMBL" id="JACAZH010000024">
    <property type="protein sequence ID" value="KAF7342727.1"/>
    <property type="molecule type" value="Genomic_DNA"/>
</dbReference>
<gene>
    <name evidence="2" type="ORF">MSAN_01987800</name>
</gene>
<protein>
    <submittedName>
        <fullName evidence="2">Uncharacterized protein</fullName>
    </submittedName>
</protein>
<sequence length="129" mass="13996">MNKSSKAAAFSKRRSVESKIPTSTETSSPRLSIVQRLRYCSGLTSALLSTLSRHRSRYAREKEREAGGIRCYNASPFPLQLLLVPARRSISVPSPPFLTGLASANSPVPRALVPPPFLLPATTGTRSCI</sequence>
<feature type="compositionally biased region" description="Polar residues" evidence="1">
    <location>
        <begin position="20"/>
        <end position="29"/>
    </location>
</feature>
<feature type="compositionally biased region" description="Low complexity" evidence="1">
    <location>
        <begin position="1"/>
        <end position="10"/>
    </location>
</feature>